<dbReference type="InParanoid" id="A0A0H2RBN0"/>
<dbReference type="Proteomes" id="UP000053477">
    <property type="component" value="Unassembled WGS sequence"/>
</dbReference>
<keyword evidence="11" id="KW-1185">Reference proteome</keyword>
<dbReference type="Pfam" id="PF00067">
    <property type="entry name" value="p450"/>
    <property type="match status" value="1"/>
</dbReference>
<dbReference type="GO" id="GO:0005506">
    <property type="term" value="F:iron ion binding"/>
    <property type="evidence" value="ECO:0007669"/>
    <property type="project" value="InterPro"/>
</dbReference>
<dbReference type="PANTHER" id="PTHR46300:SF7">
    <property type="entry name" value="P450, PUTATIVE (EUROFUNG)-RELATED"/>
    <property type="match status" value="1"/>
</dbReference>
<dbReference type="PRINTS" id="PR00463">
    <property type="entry name" value="EP450I"/>
</dbReference>
<dbReference type="GO" id="GO:0016705">
    <property type="term" value="F:oxidoreductase activity, acting on paired donors, with incorporation or reduction of molecular oxygen"/>
    <property type="evidence" value="ECO:0007669"/>
    <property type="project" value="InterPro"/>
</dbReference>
<dbReference type="SUPFAM" id="SSF48264">
    <property type="entry name" value="Cytochrome P450"/>
    <property type="match status" value="1"/>
</dbReference>
<feature type="binding site" description="axial binding residue" evidence="9">
    <location>
        <position position="451"/>
    </location>
    <ligand>
        <name>heme</name>
        <dbReference type="ChEBI" id="CHEBI:30413"/>
    </ligand>
    <ligandPart>
        <name>Fe</name>
        <dbReference type="ChEBI" id="CHEBI:18248"/>
    </ligandPart>
</feature>
<gene>
    <name evidence="10" type="ORF">SCHPADRAFT_931526</name>
</gene>
<evidence type="ECO:0000256" key="8">
    <source>
        <dbReference type="ARBA" id="ARBA00023033"/>
    </source>
</evidence>
<dbReference type="OrthoDB" id="1103324at2759"/>
<dbReference type="CDD" id="cd11065">
    <property type="entry name" value="CYP64-like"/>
    <property type="match status" value="1"/>
</dbReference>
<organism evidence="10 11">
    <name type="scientific">Schizopora paradoxa</name>
    <dbReference type="NCBI Taxonomy" id="27342"/>
    <lineage>
        <taxon>Eukaryota</taxon>
        <taxon>Fungi</taxon>
        <taxon>Dikarya</taxon>
        <taxon>Basidiomycota</taxon>
        <taxon>Agaricomycotina</taxon>
        <taxon>Agaricomycetes</taxon>
        <taxon>Hymenochaetales</taxon>
        <taxon>Schizoporaceae</taxon>
        <taxon>Schizopora</taxon>
    </lineage>
</organism>
<evidence type="ECO:0000313" key="10">
    <source>
        <dbReference type="EMBL" id="KLO08857.1"/>
    </source>
</evidence>
<dbReference type="InterPro" id="IPR002401">
    <property type="entry name" value="Cyt_P450_E_grp-I"/>
</dbReference>
<sequence length="524" mass="59102">MWDLGHFGPKEYSACIVAALILVVLSKHRVRRTVKLPPGPPRLPIIGNLHQMTASRLWEKATEWRDQYGDIVYVENIGKPLLILNSYEVASELLDNRSAIYSSRPNLIMAMELQGWAWVTSMLPYCEKLRQHRAYLHRFFQTPEALNYFELQERETCVMLNGLLHSPEKYADHVRRLPGAVILKNVYGYEVQKLNDPMVQSGEQVLRRGGESLQYILLDFLPWCHPANPIPVKHVPEWTPFVKFPKVAREGRQTVATFKSMTRELARKQVMEENAGQSMASILLSENMKDDGSIDDEQNIYDASAMAFLGGTDTSVTAIMTFILAILKNPDKQSRAQVEIDGAIGTDRLPTVSDVDALPYVQAICTEILRWEVILPLGIAHNLTENDEYMGYHIPAGTMVVPNVWSMALDERYYPDPLSFKPERWMPGETKEGVPSLMPQDYVFGLGRRICSGKKWAEHIVFLAVASILATFHIEKGKTANGETIPPNDNYLPSILRALGPSQCKITPRSEKAASLIRQSVAAL</sequence>
<evidence type="ECO:0000256" key="9">
    <source>
        <dbReference type="PIRSR" id="PIRSR602401-1"/>
    </source>
</evidence>
<comment type="similarity">
    <text evidence="3">Belongs to the cytochrome P450 family.</text>
</comment>
<keyword evidence="5 9" id="KW-0479">Metal-binding</keyword>
<dbReference type="InterPro" id="IPR036396">
    <property type="entry name" value="Cyt_P450_sf"/>
</dbReference>
<comment type="cofactor">
    <cofactor evidence="1 9">
        <name>heme</name>
        <dbReference type="ChEBI" id="CHEBI:30413"/>
    </cofactor>
</comment>
<evidence type="ECO:0000256" key="6">
    <source>
        <dbReference type="ARBA" id="ARBA00023002"/>
    </source>
</evidence>
<proteinExistence type="inferred from homology"/>
<protein>
    <submittedName>
        <fullName evidence="10">Cytochrome P450</fullName>
    </submittedName>
</protein>
<accession>A0A0H2RBN0</accession>
<dbReference type="InterPro" id="IPR050364">
    <property type="entry name" value="Cytochrome_P450_fung"/>
</dbReference>
<evidence type="ECO:0000313" key="11">
    <source>
        <dbReference type="Proteomes" id="UP000053477"/>
    </source>
</evidence>
<dbReference type="STRING" id="27342.A0A0H2RBN0"/>
<evidence type="ECO:0000256" key="3">
    <source>
        <dbReference type="ARBA" id="ARBA00010617"/>
    </source>
</evidence>
<keyword evidence="7 9" id="KW-0408">Iron</keyword>
<name>A0A0H2RBN0_9AGAM</name>
<evidence type="ECO:0000256" key="4">
    <source>
        <dbReference type="ARBA" id="ARBA00022617"/>
    </source>
</evidence>
<dbReference type="AlphaFoldDB" id="A0A0H2RBN0"/>
<keyword evidence="4 9" id="KW-0349">Heme</keyword>
<dbReference type="EMBL" id="KQ086074">
    <property type="protein sequence ID" value="KLO08857.1"/>
    <property type="molecule type" value="Genomic_DNA"/>
</dbReference>
<dbReference type="PANTHER" id="PTHR46300">
    <property type="entry name" value="P450, PUTATIVE (EUROFUNG)-RELATED-RELATED"/>
    <property type="match status" value="1"/>
</dbReference>
<dbReference type="GO" id="GO:0004497">
    <property type="term" value="F:monooxygenase activity"/>
    <property type="evidence" value="ECO:0007669"/>
    <property type="project" value="UniProtKB-KW"/>
</dbReference>
<evidence type="ECO:0000256" key="5">
    <source>
        <dbReference type="ARBA" id="ARBA00022723"/>
    </source>
</evidence>
<dbReference type="InterPro" id="IPR001128">
    <property type="entry name" value="Cyt_P450"/>
</dbReference>
<evidence type="ECO:0000256" key="7">
    <source>
        <dbReference type="ARBA" id="ARBA00023004"/>
    </source>
</evidence>
<keyword evidence="8" id="KW-0503">Monooxygenase</keyword>
<evidence type="ECO:0000256" key="2">
    <source>
        <dbReference type="ARBA" id="ARBA00005179"/>
    </source>
</evidence>
<comment type="pathway">
    <text evidence="2">Secondary metabolite biosynthesis.</text>
</comment>
<evidence type="ECO:0000256" key="1">
    <source>
        <dbReference type="ARBA" id="ARBA00001971"/>
    </source>
</evidence>
<dbReference type="Gene3D" id="1.10.630.10">
    <property type="entry name" value="Cytochrome P450"/>
    <property type="match status" value="1"/>
</dbReference>
<dbReference type="GO" id="GO:0020037">
    <property type="term" value="F:heme binding"/>
    <property type="evidence" value="ECO:0007669"/>
    <property type="project" value="InterPro"/>
</dbReference>
<keyword evidence="6" id="KW-0560">Oxidoreductase</keyword>
<reference evidence="10 11" key="1">
    <citation type="submission" date="2015-04" db="EMBL/GenBank/DDBJ databases">
        <title>Complete genome sequence of Schizopora paradoxa KUC8140, a cosmopolitan wood degrader in East Asia.</title>
        <authorList>
            <consortium name="DOE Joint Genome Institute"/>
            <person name="Min B."/>
            <person name="Park H."/>
            <person name="Jang Y."/>
            <person name="Kim J.-J."/>
            <person name="Kim K.H."/>
            <person name="Pangilinan J."/>
            <person name="Lipzen A."/>
            <person name="Riley R."/>
            <person name="Grigoriev I.V."/>
            <person name="Spatafora J.W."/>
            <person name="Choi I.-G."/>
        </authorList>
    </citation>
    <scope>NUCLEOTIDE SEQUENCE [LARGE SCALE GENOMIC DNA]</scope>
    <source>
        <strain evidence="10 11">KUC8140</strain>
    </source>
</reference>